<gene>
    <name evidence="1" type="ORF">ACLFYP115_03361</name>
</gene>
<accession>A0A6N2WQD1</accession>
<proteinExistence type="predicted"/>
<protein>
    <recommendedName>
        <fullName evidence="2">TadE-like protein</fullName>
    </recommendedName>
</protein>
<dbReference type="AlphaFoldDB" id="A0A6N2WQD1"/>
<evidence type="ECO:0008006" key="2">
    <source>
        <dbReference type="Google" id="ProtNLM"/>
    </source>
</evidence>
<reference evidence="1" key="1">
    <citation type="submission" date="2019-11" db="EMBL/GenBank/DDBJ databases">
        <authorList>
            <person name="Feng L."/>
        </authorList>
    </citation>
    <scope>NUCLEOTIDE SEQUENCE</scope>
    <source>
        <strain evidence="1">AcaccaeLFYP115</strain>
    </source>
</reference>
<dbReference type="EMBL" id="CACRSQ010000010">
    <property type="protein sequence ID" value="VYT41436.1"/>
    <property type="molecule type" value="Genomic_DNA"/>
</dbReference>
<sequence length="135" mass="15579">MRKMREIDGYMTLEASLIIPVLCFLLVLLFSFFFYIMDLGIVSGLVKEAGLHTEDKNQETNLRRDLERRIVLGKVSSVSVSETKEKRKIKVQAEIGVPAAGSVEIFGLRLFKITEQQEFMLPKETEKIRRWSLIE</sequence>
<dbReference type="RefSeq" id="WP_039946940.1">
    <property type="nucleotide sequence ID" value="NZ_CACRSQ010000010.1"/>
</dbReference>
<evidence type="ECO:0000313" key="1">
    <source>
        <dbReference type="EMBL" id="VYT41436.1"/>
    </source>
</evidence>
<organism evidence="1">
    <name type="scientific">Anaerostipes caccae</name>
    <dbReference type="NCBI Taxonomy" id="105841"/>
    <lineage>
        <taxon>Bacteria</taxon>
        <taxon>Bacillati</taxon>
        <taxon>Bacillota</taxon>
        <taxon>Clostridia</taxon>
        <taxon>Lachnospirales</taxon>
        <taxon>Lachnospiraceae</taxon>
        <taxon>Anaerostipes</taxon>
    </lineage>
</organism>
<name>A0A6N2WQD1_9FIRM</name>